<dbReference type="Gene3D" id="1.20.1530.20">
    <property type="match status" value="1"/>
</dbReference>
<feature type="transmembrane region" description="Helical" evidence="5">
    <location>
        <begin position="120"/>
        <end position="144"/>
    </location>
</feature>
<dbReference type="AlphaFoldDB" id="A0A7M1S616"/>
<dbReference type="Proteomes" id="UP000595074">
    <property type="component" value="Chromosome"/>
</dbReference>
<gene>
    <name evidence="6" type="ORF">IMZ28_04895</name>
</gene>
<proteinExistence type="predicted"/>
<evidence type="ECO:0008006" key="8">
    <source>
        <dbReference type="Google" id="ProtNLM"/>
    </source>
</evidence>
<keyword evidence="4 5" id="KW-0472">Membrane</keyword>
<organism evidence="6 7">
    <name type="scientific">Sulfurovum indicum</name>
    <dbReference type="NCBI Taxonomy" id="2779528"/>
    <lineage>
        <taxon>Bacteria</taxon>
        <taxon>Pseudomonadati</taxon>
        <taxon>Campylobacterota</taxon>
        <taxon>Epsilonproteobacteria</taxon>
        <taxon>Campylobacterales</taxon>
        <taxon>Sulfurovaceae</taxon>
        <taxon>Sulfurovum</taxon>
    </lineage>
</organism>
<keyword evidence="7" id="KW-1185">Reference proteome</keyword>
<dbReference type="RefSeq" id="WP_197549626.1">
    <property type="nucleotide sequence ID" value="NZ_CP063164.1"/>
</dbReference>
<dbReference type="GO" id="GO:0016020">
    <property type="term" value="C:membrane"/>
    <property type="evidence" value="ECO:0007669"/>
    <property type="project" value="UniProtKB-SubCell"/>
</dbReference>
<feature type="transmembrane region" description="Helical" evidence="5">
    <location>
        <begin position="60"/>
        <end position="82"/>
    </location>
</feature>
<sequence length="312" mass="35339">MQLIIIVIVGSVLGFIYGSYTDGFIFSSDICLFAGLTLIMPSLFNFRLRDVRLVWEYRSILFKGMLVNYLLLPLFAMGIGLATQDFGIAAGLFLVSVLSGGGMVMHWIKKSGADTSFGFLLLFANLVFVSLSMLMLHTFATYSAGYFNVTYDEEISIERFAEEVIILLIIIPFFASRAVLLVKPLEEKIRKYKKLISQSSIFIILFYLFGLQNTQLLVDIYDFEPELFLVAFGAVLLFYLLTYLASRWIYDLDSPQERAAFWHSITRYLTLALVLSTFSLNAFGVSMLLPIMYSYIVQIPLAVYVNKVYSGS</sequence>
<evidence type="ECO:0000256" key="5">
    <source>
        <dbReference type="SAM" id="Phobius"/>
    </source>
</evidence>
<dbReference type="KEGG" id="sinu:IMZ28_04895"/>
<dbReference type="Pfam" id="PF01758">
    <property type="entry name" value="SBF"/>
    <property type="match status" value="1"/>
</dbReference>
<feature type="transmembrane region" description="Helical" evidence="5">
    <location>
        <begin position="271"/>
        <end position="296"/>
    </location>
</feature>
<feature type="transmembrane region" description="Helical" evidence="5">
    <location>
        <begin position="88"/>
        <end position="108"/>
    </location>
</feature>
<feature type="transmembrane region" description="Helical" evidence="5">
    <location>
        <begin position="195"/>
        <end position="215"/>
    </location>
</feature>
<dbReference type="InterPro" id="IPR038770">
    <property type="entry name" value="Na+/solute_symporter_sf"/>
</dbReference>
<reference evidence="6 7" key="1">
    <citation type="submission" date="2020-10" db="EMBL/GenBank/DDBJ databases">
        <title>The genome of sulfurovum sp.</title>
        <authorList>
            <person name="Xie S."/>
            <person name="Shao Z."/>
            <person name="Jiang L."/>
        </authorList>
    </citation>
    <scope>NUCLEOTIDE SEQUENCE [LARGE SCALE GENOMIC DNA]</scope>
    <source>
        <strain evidence="6 7">ST-419</strain>
    </source>
</reference>
<evidence type="ECO:0000256" key="1">
    <source>
        <dbReference type="ARBA" id="ARBA00004141"/>
    </source>
</evidence>
<evidence type="ECO:0000256" key="4">
    <source>
        <dbReference type="ARBA" id="ARBA00023136"/>
    </source>
</evidence>
<dbReference type="InterPro" id="IPR002657">
    <property type="entry name" value="BilAc:Na_symport/Acr3"/>
</dbReference>
<keyword evidence="2 5" id="KW-0812">Transmembrane</keyword>
<evidence type="ECO:0000256" key="2">
    <source>
        <dbReference type="ARBA" id="ARBA00022692"/>
    </source>
</evidence>
<name>A0A7M1S616_9BACT</name>
<protein>
    <recommendedName>
        <fullName evidence="8">Bile acid:sodium symporter</fullName>
    </recommendedName>
</protein>
<keyword evidence="3 5" id="KW-1133">Transmembrane helix</keyword>
<accession>A0A7M1S616</accession>
<comment type="subcellular location">
    <subcellularLocation>
        <location evidence="1">Membrane</location>
        <topology evidence="1">Multi-pass membrane protein</topology>
    </subcellularLocation>
</comment>
<feature type="transmembrane region" description="Helical" evidence="5">
    <location>
        <begin position="164"/>
        <end position="183"/>
    </location>
</feature>
<evidence type="ECO:0000256" key="3">
    <source>
        <dbReference type="ARBA" id="ARBA00022989"/>
    </source>
</evidence>
<feature type="transmembrane region" description="Helical" evidence="5">
    <location>
        <begin position="24"/>
        <end position="48"/>
    </location>
</feature>
<evidence type="ECO:0000313" key="6">
    <source>
        <dbReference type="EMBL" id="QOR62808.1"/>
    </source>
</evidence>
<feature type="transmembrane region" description="Helical" evidence="5">
    <location>
        <begin position="227"/>
        <end position="250"/>
    </location>
</feature>
<evidence type="ECO:0000313" key="7">
    <source>
        <dbReference type="Proteomes" id="UP000595074"/>
    </source>
</evidence>
<dbReference type="EMBL" id="CP063164">
    <property type="protein sequence ID" value="QOR62808.1"/>
    <property type="molecule type" value="Genomic_DNA"/>
</dbReference>